<evidence type="ECO:0000313" key="1">
    <source>
        <dbReference type="EMBL" id="KNH03425.1"/>
    </source>
</evidence>
<name>A0A0L1KHC5_9SPHN</name>
<evidence type="ECO:0000313" key="2">
    <source>
        <dbReference type="Proteomes" id="UP000037446"/>
    </source>
</evidence>
<proteinExistence type="predicted"/>
<protein>
    <submittedName>
        <fullName evidence="1">Uncharacterized protein</fullName>
    </submittedName>
</protein>
<sequence>MRGLHNVGTVEMKARQILIEAQPRMRPDHDQQFVYTPDTRR</sequence>
<gene>
    <name evidence="1" type="ORF">J121_1939</name>
</gene>
<accession>A0A0L1KHC5</accession>
<dbReference type="EMBL" id="JYNE01000010">
    <property type="protein sequence ID" value="KNH03425.1"/>
    <property type="molecule type" value="Genomic_DNA"/>
</dbReference>
<organism evidence="1 2">
    <name type="scientific">Qipengyuania citrea LAMA 915</name>
    <dbReference type="NCBI Taxonomy" id="1306953"/>
    <lineage>
        <taxon>Bacteria</taxon>
        <taxon>Pseudomonadati</taxon>
        <taxon>Pseudomonadota</taxon>
        <taxon>Alphaproteobacteria</taxon>
        <taxon>Sphingomonadales</taxon>
        <taxon>Erythrobacteraceae</taxon>
        <taxon>Qipengyuania</taxon>
    </lineage>
</organism>
<dbReference type="AlphaFoldDB" id="A0A0L1KHC5"/>
<reference evidence="1" key="1">
    <citation type="submission" date="2015-02" db="EMBL/GenBank/DDBJ databases">
        <authorList>
            <person name="Chooi Y.-H."/>
        </authorList>
    </citation>
    <scope>NUCLEOTIDE SEQUENCE [LARGE SCALE GENOMIC DNA]</scope>
    <source>
        <strain evidence="1">LAMA 915</strain>
    </source>
</reference>
<dbReference type="Proteomes" id="UP000037446">
    <property type="component" value="Unassembled WGS sequence"/>
</dbReference>
<comment type="caution">
    <text evidence="1">The sequence shown here is derived from an EMBL/GenBank/DDBJ whole genome shotgun (WGS) entry which is preliminary data.</text>
</comment>